<protein>
    <recommendedName>
        <fullName evidence="1">JmjC domain-containing protein</fullName>
    </recommendedName>
</protein>
<dbReference type="InterPro" id="IPR041667">
    <property type="entry name" value="Cupin_8"/>
</dbReference>
<dbReference type="InterPro" id="IPR003347">
    <property type="entry name" value="JmjC_dom"/>
</dbReference>
<dbReference type="Gene3D" id="2.60.120.650">
    <property type="entry name" value="Cupin"/>
    <property type="match status" value="1"/>
</dbReference>
<evidence type="ECO:0000313" key="2">
    <source>
        <dbReference type="EMBL" id="ENU28216.1"/>
    </source>
</evidence>
<reference evidence="2 3" key="2">
    <citation type="journal article" date="2016" name="Int. J. Syst. Evol. Microbiol.">
        <title>Taxonomy of haemolytic and/or proteolytic strains of the genus Acinetobacter with the proposal of Acinetobacter courvalinii sp. nov. (genomic species 14 sensu Bouvet &amp; Jeanjean), Acinetobacter dispersus sp. nov. (genomic species 17), Acinetobacter modestus sp. nov., Acinetobacter proteolyticus sp. nov. and Acinetobacter vivianii sp. nov.</title>
        <authorList>
            <person name="Nemec A."/>
            <person name="Radolfova-Krizova L."/>
            <person name="Maixnerova M."/>
            <person name="Vrestiakova E."/>
            <person name="Jezek P."/>
            <person name="Sedo O."/>
        </authorList>
    </citation>
    <scope>NUCLEOTIDE SEQUENCE [LARGE SCALE GENOMIC DNA]</scope>
    <source>
        <strain evidence="2 3">NIPH 236</strain>
    </source>
</reference>
<dbReference type="PROSITE" id="PS51184">
    <property type="entry name" value="JMJC"/>
    <property type="match status" value="1"/>
</dbReference>
<evidence type="ECO:0000259" key="1">
    <source>
        <dbReference type="PROSITE" id="PS51184"/>
    </source>
</evidence>
<gene>
    <name evidence="2" type="ORF">F992_00324</name>
</gene>
<reference evidence="3" key="1">
    <citation type="submission" date="2013-02" db="EMBL/GenBank/DDBJ databases">
        <title>The Genome Sequence of Acinetobacter sp. NIPH 236.</title>
        <authorList>
            <consortium name="The Broad Institute Genome Sequencing Platform"/>
            <consortium name="The Broad Institute Genome Sequencing Center for Infectious Disease"/>
            <person name="Cerqueira G."/>
            <person name="Feldgarden M."/>
            <person name="Courvalin P."/>
            <person name="Perichon B."/>
            <person name="Grillot-Courvalin C."/>
            <person name="Clermont D."/>
            <person name="Rocha E."/>
            <person name="Yoon E.-J."/>
            <person name="Nemec A."/>
            <person name="Walker B."/>
            <person name="Young S.K."/>
            <person name="Zeng Q."/>
            <person name="Gargeya S."/>
            <person name="Fitzgerald M."/>
            <person name="Haas B."/>
            <person name="Abouelleil A."/>
            <person name="Alvarado L."/>
            <person name="Arachchi H.M."/>
            <person name="Berlin A.M."/>
            <person name="Chapman S.B."/>
            <person name="Dewar J."/>
            <person name="Goldberg J."/>
            <person name="Griggs A."/>
            <person name="Gujja S."/>
            <person name="Hansen M."/>
            <person name="Howarth C."/>
            <person name="Imamovic A."/>
            <person name="Larimer J."/>
            <person name="McCowan C."/>
            <person name="Murphy C."/>
            <person name="Neiman D."/>
            <person name="Pearson M."/>
            <person name="Priest M."/>
            <person name="Roberts A."/>
            <person name="Saif S."/>
            <person name="Shea T."/>
            <person name="Sisk P."/>
            <person name="Sykes S."/>
            <person name="Wortman J."/>
            <person name="Nusbaum C."/>
            <person name="Birren B."/>
        </authorList>
    </citation>
    <scope>NUCLEOTIDE SEQUENCE [LARGE SCALE GENOMIC DNA]</scope>
    <source>
        <strain evidence="3">NIPH 236</strain>
    </source>
</reference>
<dbReference type="SUPFAM" id="SSF51197">
    <property type="entry name" value="Clavaminate synthase-like"/>
    <property type="match status" value="1"/>
</dbReference>
<dbReference type="PANTHER" id="PTHR12461">
    <property type="entry name" value="HYPOXIA-INDUCIBLE FACTOR 1 ALPHA INHIBITOR-RELATED"/>
    <property type="match status" value="1"/>
</dbReference>
<sequence length="414" mass="48531">MDIEINLINQFKALPENWNAWLLENLERGCHPEDLAKILLQEGLIELNPVKLDGNIENEQNYNWLEQLVAQKQSFTPSNLNSRQKKWIAEAVLEEKPKNMIYQTLKAQGLNEIDIAIELVELKQNPYFQIAQQQHFLVKKRNWLLDTLDRFARLNPSYKEVKRISTPYFEHFVEHYYSRNLPVLLTNAIDHWNALKKWSPQYFKQTVGHQEIEVQFNREQDPLFERNSIQHKTKMSMNQFVELVEQNMHTNNFYMTANNAKASQSSLSELFKDIGDFHNYTNHHQVLDRSFIWFGPKGAFTPLHHDLTNNFLVQIYGRKKVTLIPSMQVPHLYNDVAVFSQIANPHQPNITEQFPELNDCLKIECILNQGESLFIPMGWWHCVESLDTSISVSFTHFNLDNGGAETFPQPTHID</sequence>
<dbReference type="PANTHER" id="PTHR12461:SF105">
    <property type="entry name" value="HYPOXIA-INDUCIBLE FACTOR 1-ALPHA INHIBITOR"/>
    <property type="match status" value="1"/>
</dbReference>
<dbReference type="Pfam" id="PF13621">
    <property type="entry name" value="Cupin_8"/>
    <property type="match status" value="1"/>
</dbReference>
<name>A0ABP2U124_9GAMM</name>
<dbReference type="SMART" id="SM00558">
    <property type="entry name" value="JmjC"/>
    <property type="match status" value="1"/>
</dbReference>
<evidence type="ECO:0000313" key="3">
    <source>
        <dbReference type="Proteomes" id="UP000013190"/>
    </source>
</evidence>
<organism evidence="2 3">
    <name type="scientific">Acinetobacter modestus</name>
    <dbReference type="NCBI Taxonomy" id="1776740"/>
    <lineage>
        <taxon>Bacteria</taxon>
        <taxon>Pseudomonadati</taxon>
        <taxon>Pseudomonadota</taxon>
        <taxon>Gammaproteobacteria</taxon>
        <taxon>Moraxellales</taxon>
        <taxon>Moraxellaceae</taxon>
        <taxon>Acinetobacter</taxon>
    </lineage>
</organism>
<comment type="caution">
    <text evidence="2">The sequence shown here is derived from an EMBL/GenBank/DDBJ whole genome shotgun (WGS) entry which is preliminary data.</text>
</comment>
<keyword evidence="3" id="KW-1185">Reference proteome</keyword>
<dbReference type="GeneID" id="92833760"/>
<proteinExistence type="predicted"/>
<feature type="domain" description="JmjC" evidence="1">
    <location>
        <begin position="245"/>
        <end position="414"/>
    </location>
</feature>
<accession>A0ABP2U124</accession>
<dbReference type="EMBL" id="APOJ01000015">
    <property type="protein sequence ID" value="ENU28216.1"/>
    <property type="molecule type" value="Genomic_DNA"/>
</dbReference>
<dbReference type="RefSeq" id="WP_004659090.1">
    <property type="nucleotide sequence ID" value="NZ_BMDV01000005.1"/>
</dbReference>
<dbReference type="Proteomes" id="UP000013190">
    <property type="component" value="Unassembled WGS sequence"/>
</dbReference>